<reference evidence="2" key="1">
    <citation type="journal article" date="2021" name="PeerJ">
        <title>Extensive microbial diversity within the chicken gut microbiome revealed by metagenomics and culture.</title>
        <authorList>
            <person name="Gilroy R."/>
            <person name="Ravi A."/>
            <person name="Getino M."/>
            <person name="Pursley I."/>
            <person name="Horton D.L."/>
            <person name="Alikhan N.F."/>
            <person name="Baker D."/>
            <person name="Gharbi K."/>
            <person name="Hall N."/>
            <person name="Watson M."/>
            <person name="Adriaenssens E.M."/>
            <person name="Foster-Nyarko E."/>
            <person name="Jarju S."/>
            <person name="Secka A."/>
            <person name="Antonio M."/>
            <person name="Oren A."/>
            <person name="Chaudhuri R.R."/>
            <person name="La Ragione R."/>
            <person name="Hildebrand F."/>
            <person name="Pallen M.J."/>
        </authorList>
    </citation>
    <scope>NUCLEOTIDE SEQUENCE</scope>
    <source>
        <strain evidence="2">687</strain>
    </source>
</reference>
<evidence type="ECO:0000313" key="2">
    <source>
        <dbReference type="EMBL" id="MBU3825933.1"/>
    </source>
</evidence>
<dbReference type="InterPro" id="IPR027444">
    <property type="entry name" value="H-NS_C_dom"/>
</dbReference>
<dbReference type="AlphaFoldDB" id="A0A9E2NRB9"/>
<reference evidence="2" key="2">
    <citation type="submission" date="2021-04" db="EMBL/GenBank/DDBJ databases">
        <authorList>
            <person name="Gilroy R."/>
        </authorList>
    </citation>
    <scope>NUCLEOTIDE SEQUENCE</scope>
    <source>
        <strain evidence="2">687</strain>
    </source>
</reference>
<accession>A0A9E2NRB9</accession>
<protein>
    <submittedName>
        <fullName evidence="2">H-NS histone family protein</fullName>
    </submittedName>
</protein>
<dbReference type="Gene3D" id="4.10.430.10">
    <property type="entry name" value="Histone-like protein H-NS, C-terminal domain"/>
    <property type="match status" value="1"/>
</dbReference>
<dbReference type="Gene3D" id="1.10.287.1050">
    <property type="entry name" value="H-NS histone-like proteins"/>
    <property type="match status" value="1"/>
</dbReference>
<dbReference type="GO" id="GO:0003677">
    <property type="term" value="F:DNA binding"/>
    <property type="evidence" value="ECO:0007669"/>
    <property type="project" value="InterPro"/>
</dbReference>
<dbReference type="InterPro" id="IPR027454">
    <property type="entry name" value="Histone_HNS_N"/>
</dbReference>
<gene>
    <name evidence="2" type="ORF">IAA31_00350</name>
</gene>
<dbReference type="InterPro" id="IPR037150">
    <property type="entry name" value="H-NS_C_dom_sf"/>
</dbReference>
<dbReference type="GO" id="GO:0046983">
    <property type="term" value="F:protein dimerization activity"/>
    <property type="evidence" value="ECO:0007669"/>
    <property type="project" value="InterPro"/>
</dbReference>
<dbReference type="EMBL" id="JAHLFG010000003">
    <property type="protein sequence ID" value="MBU3825933.1"/>
    <property type="molecule type" value="Genomic_DNA"/>
</dbReference>
<sequence length="136" mass="15819">MTLKFKELKNPRLLAAALRDANPDDIQIIIDHLTAIKEEIATRLAQENSRDKELKEKVTAMVNELKESNITIEDFMHYAGLTVKKRKMKMRYRYVGMDGITYEWTGQGRTPKQLLQIMQRDGTTKADYRISDEEAQ</sequence>
<proteinExistence type="predicted"/>
<comment type="caution">
    <text evidence="2">The sequence shown here is derived from an EMBL/GenBank/DDBJ whole genome shotgun (WGS) entry which is preliminary data.</text>
</comment>
<dbReference type="Proteomes" id="UP000824150">
    <property type="component" value="Unassembled WGS sequence"/>
</dbReference>
<organism evidence="2 3">
    <name type="scientific">Candidatus Anaerobiospirillum merdipullorum</name>
    <dbReference type="NCBI Taxonomy" id="2838450"/>
    <lineage>
        <taxon>Bacteria</taxon>
        <taxon>Pseudomonadati</taxon>
        <taxon>Pseudomonadota</taxon>
        <taxon>Gammaproteobacteria</taxon>
        <taxon>Aeromonadales</taxon>
        <taxon>Succinivibrionaceae</taxon>
        <taxon>Anaerobiospirillum</taxon>
    </lineage>
</organism>
<dbReference type="Pfam" id="PF22470">
    <property type="entry name" value="Histone_HNS_N"/>
    <property type="match status" value="1"/>
</dbReference>
<dbReference type="InterPro" id="IPR054180">
    <property type="entry name" value="H-NS-like_N"/>
</dbReference>
<evidence type="ECO:0000259" key="1">
    <source>
        <dbReference type="SMART" id="SM00528"/>
    </source>
</evidence>
<evidence type="ECO:0000313" key="3">
    <source>
        <dbReference type="Proteomes" id="UP000824150"/>
    </source>
</evidence>
<feature type="domain" description="DNA-binding protein H-NS-like C-terminal" evidence="1">
    <location>
        <begin position="82"/>
        <end position="130"/>
    </location>
</feature>
<dbReference type="SMART" id="SM00528">
    <property type="entry name" value="HNS"/>
    <property type="match status" value="1"/>
</dbReference>
<dbReference type="SUPFAM" id="SSF81273">
    <property type="entry name" value="H-NS histone-like proteins"/>
    <property type="match status" value="1"/>
</dbReference>
<name>A0A9E2NRB9_9GAMM</name>